<comment type="caution">
    <text evidence="1">The sequence shown here is derived from an EMBL/GenBank/DDBJ whole genome shotgun (WGS) entry which is preliminary data.</text>
</comment>
<accession>A0A9D4JSR3</accession>
<protein>
    <submittedName>
        <fullName evidence="1">Uncharacterized protein</fullName>
    </submittedName>
</protein>
<sequence length="55" mass="6436">MTANKQETLWVLRRHLVIEIRTKLPLGHTRVPEPRLALTPVPTALKNSRRRQTIQ</sequence>
<reference evidence="1" key="1">
    <citation type="journal article" date="2019" name="bioRxiv">
        <title>The Genome of the Zebra Mussel, Dreissena polymorpha: A Resource for Invasive Species Research.</title>
        <authorList>
            <person name="McCartney M.A."/>
            <person name="Auch B."/>
            <person name="Kono T."/>
            <person name="Mallez S."/>
            <person name="Zhang Y."/>
            <person name="Obille A."/>
            <person name="Becker A."/>
            <person name="Abrahante J.E."/>
            <person name="Garbe J."/>
            <person name="Badalamenti J.P."/>
            <person name="Herman A."/>
            <person name="Mangelson H."/>
            <person name="Liachko I."/>
            <person name="Sullivan S."/>
            <person name="Sone E.D."/>
            <person name="Koren S."/>
            <person name="Silverstein K.A.T."/>
            <person name="Beckman K.B."/>
            <person name="Gohl D.M."/>
        </authorList>
    </citation>
    <scope>NUCLEOTIDE SEQUENCE</scope>
    <source>
        <strain evidence="1">Duluth1</strain>
        <tissue evidence="1">Whole animal</tissue>
    </source>
</reference>
<proteinExistence type="predicted"/>
<name>A0A9D4JSR3_DREPO</name>
<dbReference type="AlphaFoldDB" id="A0A9D4JSR3"/>
<evidence type="ECO:0000313" key="1">
    <source>
        <dbReference type="EMBL" id="KAH3821524.1"/>
    </source>
</evidence>
<gene>
    <name evidence="1" type="ORF">DPMN_123288</name>
</gene>
<organism evidence="1 2">
    <name type="scientific">Dreissena polymorpha</name>
    <name type="common">Zebra mussel</name>
    <name type="synonym">Mytilus polymorpha</name>
    <dbReference type="NCBI Taxonomy" id="45954"/>
    <lineage>
        <taxon>Eukaryota</taxon>
        <taxon>Metazoa</taxon>
        <taxon>Spiralia</taxon>
        <taxon>Lophotrochozoa</taxon>
        <taxon>Mollusca</taxon>
        <taxon>Bivalvia</taxon>
        <taxon>Autobranchia</taxon>
        <taxon>Heteroconchia</taxon>
        <taxon>Euheterodonta</taxon>
        <taxon>Imparidentia</taxon>
        <taxon>Neoheterodontei</taxon>
        <taxon>Myida</taxon>
        <taxon>Dreissenoidea</taxon>
        <taxon>Dreissenidae</taxon>
        <taxon>Dreissena</taxon>
    </lineage>
</organism>
<reference evidence="1" key="2">
    <citation type="submission" date="2020-11" db="EMBL/GenBank/DDBJ databases">
        <authorList>
            <person name="McCartney M.A."/>
            <person name="Auch B."/>
            <person name="Kono T."/>
            <person name="Mallez S."/>
            <person name="Becker A."/>
            <person name="Gohl D.M."/>
            <person name="Silverstein K.A.T."/>
            <person name="Koren S."/>
            <person name="Bechman K.B."/>
            <person name="Herman A."/>
            <person name="Abrahante J.E."/>
            <person name="Garbe J."/>
        </authorList>
    </citation>
    <scope>NUCLEOTIDE SEQUENCE</scope>
    <source>
        <strain evidence="1">Duluth1</strain>
        <tissue evidence="1">Whole animal</tissue>
    </source>
</reference>
<dbReference type="Proteomes" id="UP000828390">
    <property type="component" value="Unassembled WGS sequence"/>
</dbReference>
<keyword evidence="2" id="KW-1185">Reference proteome</keyword>
<evidence type="ECO:0000313" key="2">
    <source>
        <dbReference type="Proteomes" id="UP000828390"/>
    </source>
</evidence>
<dbReference type="EMBL" id="JAIWYP010000005">
    <property type="protein sequence ID" value="KAH3821524.1"/>
    <property type="molecule type" value="Genomic_DNA"/>
</dbReference>